<dbReference type="GO" id="GO:0061632">
    <property type="term" value="F:RNA lariat debranching enzyme activator activity"/>
    <property type="evidence" value="ECO:0007669"/>
    <property type="project" value="TreeGrafter"/>
</dbReference>
<dbReference type="InterPro" id="IPR006768">
    <property type="entry name" value="Cwf19-like_C_dom-1"/>
</dbReference>
<evidence type="ECO:0000256" key="1">
    <source>
        <dbReference type="SAM" id="MobiDB-lite"/>
    </source>
</evidence>
<feature type="domain" description="Cwf19-like protein C-terminal" evidence="2">
    <location>
        <begin position="513"/>
        <end position="572"/>
    </location>
</feature>
<dbReference type="STRING" id="229535.A0A0M8PCX6"/>
<name>A0A0M8PCX6_9EURO</name>
<evidence type="ECO:0000313" key="4">
    <source>
        <dbReference type="EMBL" id="KOS45561.1"/>
    </source>
</evidence>
<gene>
    <name evidence="4" type="ORF">ACN38_g3521</name>
</gene>
<dbReference type="OrthoDB" id="444325at2759"/>
<feature type="region of interest" description="Disordered" evidence="1">
    <location>
        <begin position="270"/>
        <end position="311"/>
    </location>
</feature>
<organism evidence="4 5">
    <name type="scientific">Penicillium nordicum</name>
    <dbReference type="NCBI Taxonomy" id="229535"/>
    <lineage>
        <taxon>Eukaryota</taxon>
        <taxon>Fungi</taxon>
        <taxon>Dikarya</taxon>
        <taxon>Ascomycota</taxon>
        <taxon>Pezizomycotina</taxon>
        <taxon>Eurotiomycetes</taxon>
        <taxon>Eurotiomycetidae</taxon>
        <taxon>Eurotiales</taxon>
        <taxon>Aspergillaceae</taxon>
        <taxon>Penicillium</taxon>
    </lineage>
</organism>
<dbReference type="PANTHER" id="PTHR12072:SF4">
    <property type="entry name" value="CWF19-LIKE PROTEIN 1"/>
    <property type="match status" value="1"/>
</dbReference>
<dbReference type="GO" id="GO:0000398">
    <property type="term" value="P:mRNA splicing, via spliceosome"/>
    <property type="evidence" value="ECO:0007669"/>
    <property type="project" value="TreeGrafter"/>
</dbReference>
<protein>
    <recommendedName>
        <fullName evidence="6">Cwf19-like C-terminal domain-containing protein</fullName>
    </recommendedName>
</protein>
<dbReference type="AlphaFoldDB" id="A0A0M8PCX6"/>
<dbReference type="Pfam" id="PF04677">
    <property type="entry name" value="CwfJ_C_1"/>
    <property type="match status" value="1"/>
</dbReference>
<evidence type="ECO:0000313" key="5">
    <source>
        <dbReference type="Proteomes" id="UP000037696"/>
    </source>
</evidence>
<proteinExistence type="predicted"/>
<dbReference type="EMBL" id="LHQQ01000042">
    <property type="protein sequence ID" value="KOS45561.1"/>
    <property type="molecule type" value="Genomic_DNA"/>
</dbReference>
<comment type="caution">
    <text evidence="4">The sequence shown here is derived from an EMBL/GenBank/DDBJ whole genome shotgun (WGS) entry which is preliminary data.</text>
</comment>
<feature type="region of interest" description="Disordered" evidence="1">
    <location>
        <begin position="481"/>
        <end position="502"/>
    </location>
</feature>
<sequence>MAPKCIVIGSLNGQIRRGFAKLAKLQPNHNFSFAIILGDLFGDVSSEDELQNITALIQGNITVALPTYFTLGNRPLPPQVVEKIEATDEVCPNLFFLGKRGTLKTTDGIRIVVLGGTMGEAEGRSKPESNASGKFQPTYSESDARALFGIHKTDILITNQWPKDVRLGSSCEVRGDKETVPAELQCVADVCAALKPRYHFSRSDAAFFEREPFFHMPTEGQDVYPLTRFISLPTFGLMKDSIYAFNLDPTAPFPSSIPIGSTICPWSATQSRRKTLPSQNESYQRYAPSDRDRDPGHQRRHKERAPPPGPENCFFCLSNPNIATHLITSIGNDSYVTTAKGPLPPSNFYPSLDFPGHMLIIPFEHCPTIDLIFDPATRASTFAEMQRHRESLHQMLNERSGGKLGAVTWEVSRSNGIHTHWQFLPMPVEKIRSRLVEMAFKKEASNLEYSTFKTVPNPEEMHNHHMIDYFRVFIWTPTPTPSAEAEAEAEAEPDNWSAPEHKGVWKTQSGEENVIIMKILPENRFDLQFGRRVMSKVLYLDDRVNWKDCVQTDKEEATDAEAFKEAFKKHDFAMEVEE</sequence>
<accession>A0A0M8PCX6</accession>
<dbReference type="CDD" id="cd07380">
    <property type="entry name" value="MPP_CWF19_N"/>
    <property type="match status" value="1"/>
</dbReference>
<dbReference type="InterPro" id="IPR040194">
    <property type="entry name" value="Cwf19-like"/>
</dbReference>
<feature type="domain" description="Cwf19-like C-terminal" evidence="3">
    <location>
        <begin position="309"/>
        <end position="441"/>
    </location>
</feature>
<reference evidence="4 5" key="1">
    <citation type="submission" date="2015-08" db="EMBL/GenBank/DDBJ databases">
        <title>Genome sequencing of Penicillium nordicum.</title>
        <authorList>
            <person name="Nguyen H.D."/>
            <person name="Seifert K.A."/>
        </authorList>
    </citation>
    <scope>NUCLEOTIDE SEQUENCE [LARGE SCALE GENOMIC DNA]</scope>
    <source>
        <strain evidence="4 5">DAOMC 185683</strain>
    </source>
</reference>
<feature type="compositionally biased region" description="Basic and acidic residues" evidence="1">
    <location>
        <begin position="288"/>
        <end position="297"/>
    </location>
</feature>
<keyword evidence="5" id="KW-1185">Reference proteome</keyword>
<dbReference type="PANTHER" id="PTHR12072">
    <property type="entry name" value="CWF19, CELL CYCLE CONTROL PROTEIN"/>
    <property type="match status" value="1"/>
</dbReference>
<evidence type="ECO:0000259" key="2">
    <source>
        <dbReference type="Pfam" id="PF04676"/>
    </source>
</evidence>
<dbReference type="Proteomes" id="UP000037696">
    <property type="component" value="Unassembled WGS sequence"/>
</dbReference>
<dbReference type="InterPro" id="IPR036265">
    <property type="entry name" value="HIT-like_sf"/>
</dbReference>
<evidence type="ECO:0000259" key="3">
    <source>
        <dbReference type="Pfam" id="PF04677"/>
    </source>
</evidence>
<dbReference type="Pfam" id="PF04676">
    <property type="entry name" value="CwfJ_C_2"/>
    <property type="match status" value="1"/>
</dbReference>
<dbReference type="SUPFAM" id="SSF54197">
    <property type="entry name" value="HIT-like"/>
    <property type="match status" value="1"/>
</dbReference>
<dbReference type="GO" id="GO:0071014">
    <property type="term" value="C:post-mRNA release spliceosomal complex"/>
    <property type="evidence" value="ECO:0007669"/>
    <property type="project" value="TreeGrafter"/>
</dbReference>
<evidence type="ECO:0008006" key="6">
    <source>
        <dbReference type="Google" id="ProtNLM"/>
    </source>
</evidence>
<dbReference type="InterPro" id="IPR006767">
    <property type="entry name" value="Cwf19-like_C_dom-2"/>
</dbReference>